<gene>
    <name evidence="1" type="ORF">QFC22_006081</name>
</gene>
<proteinExistence type="predicted"/>
<sequence length="1126" mass="125661">MSSLGKMSAFQPPIFSSEPSPPSIMHRVEDTIGSATSTIKTLVGSVRAPLPTATGDGSKLDVTKQSSMHELEGLIGDFSKFSAGDWKTLLETVKLKVAGDPIDDKTYYTERLIQEVAKLAPDSMVGSKLSDGLLSQLWNDLQHPPQSYLGEQYKYRSADGANNSFVHPDLGKAGTPYARTTAPNKMQSPALPDPGVIFDSIMARKDENREPHPNKVSSVLFYLAAIIIHDLFRTDHQDYNISLTSSYLDLAPLYGSNQDEQEWMRTGEDGKIKPDCYSEKRLMGFPPGCSVLLIMFNRYVRDYIMGSLIIFHNYVVEQLALINEGGRFNKPDPALGPHGKTWEERDEDLFQTGRLITCSLYVNVILLDYVRCILNLNKTNDNWHLDPRKDVPGLPLATGNQVSAEFNLVYRWHAAISERDEKWTEGFYAKLFPDVQDPSKLSLREFVERLGELEAETPVNPFERAYFPGQQRDAESGLYNDDHLVEIIASSIEDPANSFGAQRVPIIMRAVEILGIQQARTWNVSTLNEFRKYFDLEPHATFEDINPNPHVADQLRRLYDQPDLVELYPGLVAEEAKRPMVPGAGLCPGFTISRAVLSDATALVRGDRFYTVGYHAKSLTNWGFNLVSYDYSVDNGCVLHKLILRAFPNHFKPDSVYAHYPFTIPTEMKSVLNTLGRKDNYTYDRPQRITQPQVIYTYAAAKSVLDNQQVFQVPWGPAMEKLMGPQVNKFALAGDGKANAESRHNLLKALYPPGWEGEVKAYYLDTCTELLATKKYKIGNGINQVDIVRDVGNIAPVHLAASMFNLPLKTVDTMGAFTESELSLILIGIFTDVFLDLDPVASMGLRAKAYQGCQALSGFVKLEVASNTDVLDRLVQSFKKGLGDASRPHAQHPLSKYGAKVIDRLADAGGDTAKFIWGYIMSTVTGQAPPQGQIFAQVIDFYLNEGKEHLPAMRELALKDDDASFDKLMHYFQEGARLAGETAVFRDVKDTATVRDGARTLNLQAGDKLMVNFRAAGRDPTYFPDPDVVKLDRDFNLYIHQGNGPHQCAGLAMSRICLTSLLKVVLRDCPGIRPAPGPQGKIKKVETVLGPEHLERKEVRFHKYLTANGDSYWPMPTTLKVNWDDA</sequence>
<evidence type="ECO:0000313" key="1">
    <source>
        <dbReference type="EMBL" id="KAJ9113242.1"/>
    </source>
</evidence>
<reference evidence="1" key="1">
    <citation type="submission" date="2023-04" db="EMBL/GenBank/DDBJ databases">
        <title>Draft Genome sequencing of Naganishia species isolated from polar environments using Oxford Nanopore Technology.</title>
        <authorList>
            <person name="Leo P."/>
            <person name="Venkateswaran K."/>
        </authorList>
    </citation>
    <scope>NUCLEOTIDE SEQUENCE</scope>
    <source>
        <strain evidence="1">MNA-CCFEE 5425</strain>
    </source>
</reference>
<dbReference type="EMBL" id="JASBWU010000022">
    <property type="protein sequence ID" value="KAJ9113242.1"/>
    <property type="molecule type" value="Genomic_DNA"/>
</dbReference>
<protein>
    <submittedName>
        <fullName evidence="1">Uncharacterized protein</fullName>
    </submittedName>
</protein>
<accession>A0ACC2WNN3</accession>
<name>A0ACC2WNN3_9TREE</name>
<dbReference type="Proteomes" id="UP001243375">
    <property type="component" value="Unassembled WGS sequence"/>
</dbReference>
<evidence type="ECO:0000313" key="2">
    <source>
        <dbReference type="Proteomes" id="UP001243375"/>
    </source>
</evidence>
<keyword evidence="2" id="KW-1185">Reference proteome</keyword>
<comment type="caution">
    <text evidence="1">The sequence shown here is derived from an EMBL/GenBank/DDBJ whole genome shotgun (WGS) entry which is preliminary data.</text>
</comment>
<organism evidence="1 2">
    <name type="scientific">Naganishia vaughanmartiniae</name>
    <dbReference type="NCBI Taxonomy" id="1424756"/>
    <lineage>
        <taxon>Eukaryota</taxon>
        <taxon>Fungi</taxon>
        <taxon>Dikarya</taxon>
        <taxon>Basidiomycota</taxon>
        <taxon>Agaricomycotina</taxon>
        <taxon>Tremellomycetes</taxon>
        <taxon>Filobasidiales</taxon>
        <taxon>Filobasidiaceae</taxon>
        <taxon>Naganishia</taxon>
    </lineage>
</organism>